<evidence type="ECO:0000313" key="2">
    <source>
        <dbReference type="Proteomes" id="UP000298663"/>
    </source>
</evidence>
<gene>
    <name evidence="1" type="ORF">L596_027208</name>
</gene>
<dbReference type="Proteomes" id="UP000298663">
    <property type="component" value="Unassembled WGS sequence"/>
</dbReference>
<reference evidence="1 2" key="1">
    <citation type="journal article" date="2015" name="Genome Biol.">
        <title>Comparative genomics of Steinernema reveals deeply conserved gene regulatory networks.</title>
        <authorList>
            <person name="Dillman A.R."/>
            <person name="Macchietto M."/>
            <person name="Porter C.F."/>
            <person name="Rogers A."/>
            <person name="Williams B."/>
            <person name="Antoshechkin I."/>
            <person name="Lee M.M."/>
            <person name="Goodwin Z."/>
            <person name="Lu X."/>
            <person name="Lewis E.E."/>
            <person name="Goodrich-Blair H."/>
            <person name="Stock S.P."/>
            <person name="Adams B.J."/>
            <person name="Sternberg P.W."/>
            <person name="Mortazavi A."/>
        </authorList>
    </citation>
    <scope>NUCLEOTIDE SEQUENCE [LARGE SCALE GENOMIC DNA]</scope>
    <source>
        <strain evidence="1 2">ALL</strain>
    </source>
</reference>
<name>A0A4U5M3M5_STECR</name>
<sequence length="141" mass="16023">MTRAPRKLKGKFGVFANKTSLLLAYLPVNIVHNVIHLSRTSQDSITKTFSSFRELTEVTEDTERGENVYVPASKITKAMFWFSCQTRTEKVDCKTTFHKRFSNLSIGEKWVKMGVSEIVNDMSLFKPGGRTAVSQRLNVKT</sequence>
<accession>A0A4U5M3M5</accession>
<keyword evidence="2" id="KW-1185">Reference proteome</keyword>
<proteinExistence type="predicted"/>
<reference evidence="1 2" key="2">
    <citation type="journal article" date="2019" name="G3 (Bethesda)">
        <title>Hybrid Assembly of the Genome of the Entomopathogenic Nematode Steinernema carpocapsae Identifies the X-Chromosome.</title>
        <authorList>
            <person name="Serra L."/>
            <person name="Macchietto M."/>
            <person name="Macias-Munoz A."/>
            <person name="McGill C.J."/>
            <person name="Rodriguez I.M."/>
            <person name="Rodriguez B."/>
            <person name="Murad R."/>
            <person name="Mortazavi A."/>
        </authorList>
    </citation>
    <scope>NUCLEOTIDE SEQUENCE [LARGE SCALE GENOMIC DNA]</scope>
    <source>
        <strain evidence="1 2">ALL</strain>
    </source>
</reference>
<dbReference type="EMBL" id="AZBU02000010">
    <property type="protein sequence ID" value="TKR63368.1"/>
    <property type="molecule type" value="Genomic_DNA"/>
</dbReference>
<comment type="caution">
    <text evidence="1">The sequence shown here is derived from an EMBL/GenBank/DDBJ whole genome shotgun (WGS) entry which is preliminary data.</text>
</comment>
<dbReference type="AlphaFoldDB" id="A0A4U5M3M5"/>
<organism evidence="1 2">
    <name type="scientific">Steinernema carpocapsae</name>
    <name type="common">Entomopathogenic nematode</name>
    <dbReference type="NCBI Taxonomy" id="34508"/>
    <lineage>
        <taxon>Eukaryota</taxon>
        <taxon>Metazoa</taxon>
        <taxon>Ecdysozoa</taxon>
        <taxon>Nematoda</taxon>
        <taxon>Chromadorea</taxon>
        <taxon>Rhabditida</taxon>
        <taxon>Tylenchina</taxon>
        <taxon>Panagrolaimomorpha</taxon>
        <taxon>Strongyloidoidea</taxon>
        <taxon>Steinernematidae</taxon>
        <taxon>Steinernema</taxon>
    </lineage>
</organism>
<evidence type="ECO:0000313" key="1">
    <source>
        <dbReference type="EMBL" id="TKR63368.1"/>
    </source>
</evidence>
<protein>
    <submittedName>
        <fullName evidence="1">Uncharacterized protein</fullName>
    </submittedName>
</protein>